<evidence type="ECO:0008006" key="3">
    <source>
        <dbReference type="Google" id="ProtNLM"/>
    </source>
</evidence>
<dbReference type="SUPFAM" id="SSF158446">
    <property type="entry name" value="IVS-encoded protein-like"/>
    <property type="match status" value="1"/>
</dbReference>
<dbReference type="PANTHER" id="PTHR38471:SF2">
    <property type="entry name" value="FOUR HELIX BUNDLE PROTEIN"/>
    <property type="match status" value="1"/>
</dbReference>
<proteinExistence type="predicted"/>
<comment type="caution">
    <text evidence="1">The sequence shown here is derived from an EMBL/GenBank/DDBJ whole genome shotgun (WGS) entry which is preliminary data.</text>
</comment>
<dbReference type="NCBIfam" id="TIGR02436">
    <property type="entry name" value="four helix bundle protein"/>
    <property type="match status" value="1"/>
</dbReference>
<dbReference type="EMBL" id="MGEJ01000001">
    <property type="protein sequence ID" value="OGL82086.1"/>
    <property type="molecule type" value="Genomic_DNA"/>
</dbReference>
<dbReference type="PANTHER" id="PTHR38471">
    <property type="entry name" value="FOUR HELIX BUNDLE PROTEIN"/>
    <property type="match status" value="1"/>
</dbReference>
<evidence type="ECO:0000313" key="1">
    <source>
        <dbReference type="EMBL" id="OGL82086.1"/>
    </source>
</evidence>
<dbReference type="Proteomes" id="UP000176897">
    <property type="component" value="Unassembled WGS sequence"/>
</dbReference>
<protein>
    <recommendedName>
        <fullName evidence="3">Four helix bundle protein</fullName>
    </recommendedName>
</protein>
<evidence type="ECO:0000313" key="2">
    <source>
        <dbReference type="Proteomes" id="UP000176897"/>
    </source>
</evidence>
<dbReference type="Gene3D" id="1.20.1440.60">
    <property type="entry name" value="23S rRNA-intervening sequence"/>
    <property type="match status" value="1"/>
</dbReference>
<sequence>MIKDVTDLHVYQRSMALILPMKRLVSLLPKNEYTMRDQCTKTMYRIPATIAEGWGKKHSEKEFKRFLEMALGSSDEIITHVRMVNICKFSRVKPETCDALIREYKIVSKELTNLIKKWKNFQ</sequence>
<accession>A0A1F7UV03</accession>
<dbReference type="AlphaFoldDB" id="A0A1F7UV03"/>
<organism evidence="1 2">
    <name type="scientific">Candidatus Uhrbacteria bacterium RIFCSPLOWO2_01_FULL_47_24</name>
    <dbReference type="NCBI Taxonomy" id="1802401"/>
    <lineage>
        <taxon>Bacteria</taxon>
        <taxon>Candidatus Uhriibacteriota</taxon>
    </lineage>
</organism>
<dbReference type="InterPro" id="IPR012657">
    <property type="entry name" value="23S_rRNA-intervening_sequence"/>
</dbReference>
<gene>
    <name evidence="1" type="ORF">A3B21_05230</name>
</gene>
<dbReference type="Pfam" id="PF05635">
    <property type="entry name" value="23S_rRNA_IVP"/>
    <property type="match status" value="1"/>
</dbReference>
<dbReference type="InterPro" id="IPR036583">
    <property type="entry name" value="23S_rRNA_IVS_sf"/>
</dbReference>
<reference evidence="1 2" key="1">
    <citation type="journal article" date="2016" name="Nat. Commun.">
        <title>Thousands of microbial genomes shed light on interconnected biogeochemical processes in an aquifer system.</title>
        <authorList>
            <person name="Anantharaman K."/>
            <person name="Brown C.T."/>
            <person name="Hug L.A."/>
            <person name="Sharon I."/>
            <person name="Castelle C.J."/>
            <person name="Probst A.J."/>
            <person name="Thomas B.C."/>
            <person name="Singh A."/>
            <person name="Wilkins M.J."/>
            <person name="Karaoz U."/>
            <person name="Brodie E.L."/>
            <person name="Williams K.H."/>
            <person name="Hubbard S.S."/>
            <person name="Banfield J.F."/>
        </authorList>
    </citation>
    <scope>NUCLEOTIDE SEQUENCE [LARGE SCALE GENOMIC DNA]</scope>
</reference>
<name>A0A1F7UV03_9BACT</name>
<dbReference type="STRING" id="1802401.A3B21_05230"/>